<organism evidence="11 12">
    <name type="scientific">Takifugu flavidus</name>
    <name type="common">sansaifugu</name>
    <dbReference type="NCBI Taxonomy" id="433684"/>
    <lineage>
        <taxon>Eukaryota</taxon>
        <taxon>Metazoa</taxon>
        <taxon>Chordata</taxon>
        <taxon>Craniata</taxon>
        <taxon>Vertebrata</taxon>
        <taxon>Euteleostomi</taxon>
        <taxon>Actinopterygii</taxon>
        <taxon>Neopterygii</taxon>
        <taxon>Teleostei</taxon>
        <taxon>Neoteleostei</taxon>
        <taxon>Acanthomorphata</taxon>
        <taxon>Eupercaria</taxon>
        <taxon>Tetraodontiformes</taxon>
        <taxon>Tetradontoidea</taxon>
        <taxon>Tetraodontidae</taxon>
        <taxon>Takifugu</taxon>
    </lineage>
</organism>
<reference evidence="11 12" key="1">
    <citation type="submission" date="2019-04" db="EMBL/GenBank/DDBJ databases">
        <title>Chromosome genome assembly for Takifugu flavidus.</title>
        <authorList>
            <person name="Xiao S."/>
        </authorList>
    </citation>
    <scope>NUCLEOTIDE SEQUENCE [LARGE SCALE GENOMIC DNA]</scope>
    <source>
        <strain evidence="11">HTHZ2018</strain>
        <tissue evidence="11">Muscle</tissue>
    </source>
</reference>
<comment type="caution">
    <text evidence="11">The sequence shown here is derived from an EMBL/GenBank/DDBJ whole genome shotgun (WGS) entry which is preliminary data.</text>
</comment>
<evidence type="ECO:0000256" key="3">
    <source>
        <dbReference type="ARBA" id="ARBA00022741"/>
    </source>
</evidence>
<proteinExistence type="predicted"/>
<feature type="region of interest" description="Disordered" evidence="7">
    <location>
        <begin position="582"/>
        <end position="704"/>
    </location>
</feature>
<name>A0A5C6PEC4_9TELE</name>
<dbReference type="InterPro" id="IPR017441">
    <property type="entry name" value="Protein_kinase_ATP_BS"/>
</dbReference>
<evidence type="ECO:0000256" key="6">
    <source>
        <dbReference type="PROSITE-ProRule" id="PRU10141"/>
    </source>
</evidence>
<sequence>MGTLQGELMYLNNLVVNTTYPGVQQAGTSRSSMSLPRPKSSGLLGSEGSCYESLCEQQPIGRRLFRQFLLDSNSQYAAAAKLLEDFDYWQHMEDEAKEKAKMRVLAKFCQPESRTFLFSHAGDAAEKYASLSISNFDEAAMEHVREATRTFLKGGPFSEYLKSPFFYRFLQWKEYEKQKITRKYFYEFRTLGRGGFGEVCAVQVKHTGQMYACKKLDKRRLKTKGGERLALIEKQILEKANSRFVINLAYAYEDRTHLCLVMDLMSGGDLKFHIYDLGKRGIRMERVVYYVAQITSGILHLHSMDIVYRDMKPENVLLDAKGQCRLSDFGLAVELPKGKKICQKVTANDPPQEEEEEVVGGEEEEVGGGEGEIGGEEEIVGGEEEQRRRRDQTHPWPSVGVQYLAQWYPSSALKAGTTGYMAPEILRQENYGMSVDWWSVGCSIYEMVAARLPFKDFKEKVQNEEVTRRTLEDDCKFQHSDFDAPVKDLISHFLKKKGINFHRLEAGLTEPPWVPKPNVIYAKDVDAFRTASEVEDVKLDSKDERFFKEFSTGAVPVRWQKEMIESGTFDLLNSSELNASCQEWRGEERRGEERRGEERRGEGRRGEEEERRGEERRGEERRGEERRGRRRGEEDEGERRERRGEERGEERRGEERKMKGEEKRGEERREERKMKGRGESEERKGRERRDGRGEERRGVERRGW</sequence>
<evidence type="ECO:0000259" key="8">
    <source>
        <dbReference type="PROSITE" id="PS50011"/>
    </source>
</evidence>
<feature type="binding site" evidence="6">
    <location>
        <position position="214"/>
    </location>
    <ligand>
        <name>ATP</name>
        <dbReference type="ChEBI" id="CHEBI:30616"/>
    </ligand>
</feature>
<dbReference type="PROSITE" id="PS51285">
    <property type="entry name" value="AGC_KINASE_CTER"/>
    <property type="match status" value="1"/>
</dbReference>
<dbReference type="EMBL" id="RHFK02000004">
    <property type="protein sequence ID" value="TWW77863.1"/>
    <property type="molecule type" value="Genomic_DNA"/>
</dbReference>
<keyword evidence="12" id="KW-1185">Reference proteome</keyword>
<dbReference type="SUPFAM" id="SSF56112">
    <property type="entry name" value="Protein kinase-like (PK-like)"/>
    <property type="match status" value="1"/>
</dbReference>
<dbReference type="PROSITE" id="PS00108">
    <property type="entry name" value="PROTEIN_KINASE_ST"/>
    <property type="match status" value="1"/>
</dbReference>
<dbReference type="InterPro" id="IPR000961">
    <property type="entry name" value="AGC-kinase_C"/>
</dbReference>
<dbReference type="PROSITE" id="PS00107">
    <property type="entry name" value="PROTEIN_KINASE_ATP"/>
    <property type="match status" value="1"/>
</dbReference>
<dbReference type="Gene3D" id="1.10.167.10">
    <property type="entry name" value="Regulator of G-protein Signalling 4, domain 2"/>
    <property type="match status" value="1"/>
</dbReference>
<dbReference type="GO" id="GO:0005737">
    <property type="term" value="C:cytoplasm"/>
    <property type="evidence" value="ECO:0007669"/>
    <property type="project" value="TreeGrafter"/>
</dbReference>
<dbReference type="PANTHER" id="PTHR24355">
    <property type="entry name" value="G PROTEIN-COUPLED RECEPTOR KINASE/RIBOSOMAL PROTEIN S6 KINASE"/>
    <property type="match status" value="1"/>
</dbReference>
<feature type="compositionally biased region" description="Basic and acidic residues" evidence="7">
    <location>
        <begin position="584"/>
        <end position="704"/>
    </location>
</feature>
<evidence type="ECO:0000256" key="2">
    <source>
        <dbReference type="ARBA" id="ARBA00022679"/>
    </source>
</evidence>
<feature type="domain" description="Protein kinase" evidence="8">
    <location>
        <begin position="185"/>
        <end position="514"/>
    </location>
</feature>
<dbReference type="PROSITE" id="PS50011">
    <property type="entry name" value="PROTEIN_KINASE_DOM"/>
    <property type="match status" value="1"/>
</dbReference>
<dbReference type="Pfam" id="PF00615">
    <property type="entry name" value="RGS"/>
    <property type="match status" value="1"/>
</dbReference>
<dbReference type="InterPro" id="IPR000719">
    <property type="entry name" value="Prot_kinase_dom"/>
</dbReference>
<dbReference type="SMART" id="SM00220">
    <property type="entry name" value="S_TKc"/>
    <property type="match status" value="1"/>
</dbReference>
<feature type="compositionally biased region" description="Acidic residues" evidence="7">
    <location>
        <begin position="351"/>
        <end position="383"/>
    </location>
</feature>
<dbReference type="GO" id="GO:0005524">
    <property type="term" value="F:ATP binding"/>
    <property type="evidence" value="ECO:0007669"/>
    <property type="project" value="UniProtKB-UniRule"/>
</dbReference>
<dbReference type="SMART" id="SM00315">
    <property type="entry name" value="RGS"/>
    <property type="match status" value="1"/>
</dbReference>
<evidence type="ECO:0000313" key="11">
    <source>
        <dbReference type="EMBL" id="TWW77863.1"/>
    </source>
</evidence>
<protein>
    <submittedName>
        <fullName evidence="11">Rhodopsin kinase 2</fullName>
    </submittedName>
</protein>
<feature type="domain" description="AGC-kinase C-terminal" evidence="10">
    <location>
        <begin position="497"/>
        <end position="562"/>
    </location>
</feature>
<keyword evidence="5 6" id="KW-0067">ATP-binding</keyword>
<evidence type="ECO:0000256" key="1">
    <source>
        <dbReference type="ARBA" id="ARBA00022527"/>
    </source>
</evidence>
<dbReference type="InterPro" id="IPR044926">
    <property type="entry name" value="RGS_subdomain_2"/>
</dbReference>
<dbReference type="PROSITE" id="PS50132">
    <property type="entry name" value="RGS"/>
    <property type="match status" value="1"/>
</dbReference>
<keyword evidence="4 11" id="KW-0418">Kinase</keyword>
<accession>A0A5C6PEC4</accession>
<keyword evidence="2" id="KW-0808">Transferase</keyword>
<evidence type="ECO:0000259" key="10">
    <source>
        <dbReference type="PROSITE" id="PS51285"/>
    </source>
</evidence>
<evidence type="ECO:0000259" key="9">
    <source>
        <dbReference type="PROSITE" id="PS50132"/>
    </source>
</evidence>
<dbReference type="InterPro" id="IPR016137">
    <property type="entry name" value="RGS"/>
</dbReference>
<dbReference type="PANTHER" id="PTHR24355:SF29">
    <property type="entry name" value="RHODOPSIN KINASE GRK7-B"/>
    <property type="match status" value="1"/>
</dbReference>
<dbReference type="Gene3D" id="3.30.200.20">
    <property type="entry name" value="Phosphorylase Kinase, domain 1"/>
    <property type="match status" value="2"/>
</dbReference>
<dbReference type="Gene3D" id="1.10.510.10">
    <property type="entry name" value="Transferase(Phosphotransferase) domain 1"/>
    <property type="match status" value="1"/>
</dbReference>
<dbReference type="GO" id="GO:0009966">
    <property type="term" value="P:regulation of signal transduction"/>
    <property type="evidence" value="ECO:0007669"/>
    <property type="project" value="TreeGrafter"/>
</dbReference>
<evidence type="ECO:0000256" key="5">
    <source>
        <dbReference type="ARBA" id="ARBA00022840"/>
    </source>
</evidence>
<dbReference type="GO" id="GO:0050254">
    <property type="term" value="F:rhodopsin kinase activity"/>
    <property type="evidence" value="ECO:0007669"/>
    <property type="project" value="TreeGrafter"/>
</dbReference>
<dbReference type="Proteomes" id="UP000324091">
    <property type="component" value="Chromosome 12"/>
</dbReference>
<evidence type="ECO:0000256" key="7">
    <source>
        <dbReference type="SAM" id="MobiDB-lite"/>
    </source>
</evidence>
<keyword evidence="1" id="KW-0723">Serine/threonine-protein kinase</keyword>
<dbReference type="SUPFAM" id="SSF48097">
    <property type="entry name" value="Regulator of G-protein signaling, RGS"/>
    <property type="match status" value="1"/>
</dbReference>
<dbReference type="InterPro" id="IPR008271">
    <property type="entry name" value="Ser/Thr_kinase_AS"/>
</dbReference>
<dbReference type="InterPro" id="IPR011009">
    <property type="entry name" value="Kinase-like_dom_sf"/>
</dbReference>
<feature type="region of interest" description="Disordered" evidence="7">
    <location>
        <begin position="347"/>
        <end position="394"/>
    </location>
</feature>
<dbReference type="InterPro" id="IPR036305">
    <property type="entry name" value="RGS_sf"/>
</dbReference>
<dbReference type="AlphaFoldDB" id="A0A5C6PEC4"/>
<feature type="domain" description="RGS" evidence="9">
    <location>
        <begin position="57"/>
        <end position="170"/>
    </location>
</feature>
<dbReference type="Pfam" id="PF00069">
    <property type="entry name" value="Pkinase"/>
    <property type="match status" value="2"/>
</dbReference>
<evidence type="ECO:0000256" key="4">
    <source>
        <dbReference type="ARBA" id="ARBA00022777"/>
    </source>
</evidence>
<evidence type="ECO:0000313" key="12">
    <source>
        <dbReference type="Proteomes" id="UP000324091"/>
    </source>
</evidence>
<gene>
    <name evidence="11" type="ORF">D4764_12G0012530</name>
</gene>
<keyword evidence="3 6" id="KW-0547">Nucleotide-binding</keyword>